<dbReference type="Proteomes" id="UP000799118">
    <property type="component" value="Unassembled WGS sequence"/>
</dbReference>
<feature type="transmembrane region" description="Helical" evidence="2">
    <location>
        <begin position="27"/>
        <end position="45"/>
    </location>
</feature>
<evidence type="ECO:0008006" key="5">
    <source>
        <dbReference type="Google" id="ProtNLM"/>
    </source>
</evidence>
<sequence>MSEKNPTPQSPLDPGIARRKPISWTKLFISAVVILSLFIVGWFFTSITDMKKSLGSPHQAYYQNASIEEVKNRWTVVQPLVDRNQAYDIGVSVWVRGPKGSDDSNNALETPLFSDIVFRDLHTTDALKSTIVTLKVPNTRFREENLTNFDLRASFVLLPSSSSPLDRLKNISTWKPASINISPVRTWPFPLNSQNNAEKNMIDDAIEAFGISEPLIQFHTIRSKCPSIANTDDDDDDDEDGDDVDDESGDSPASTTPDANDIMAAFKFNVLQTTIGKPALKAHPYIVTRTHLRLVDEERLYNRKLYNKAHNNLKQKSCGQSMNNVAQPSEYMCSRDFRTNGNFETRLEIDTSDRTTLPTDEAELAKAIAKGVGSEWLYAPYLSVYDHGAGPKDLKPIEVNREKNCESINSDAEYTEVEWKVSFSSISPFMLQFADIAAPRLQKDTMNQSEYKVAEAHANAELLNGLHGHRFNEDAHPRRSIVLSIITSTLKFIVSILDIIYWYTRTTTYSFSILGIGLTGASGLLASIVAFGLGLMKAEDTKWWSAIWGHLIGLLLNPSPLLQLKTVLRLEFGSNGWVPRILRLPATHKERASERLEAQVSWLIRGGICISVLAVYLFLNPRNIMLIAPLHPAPSPEDLKDVTKWTQLVDAMSISGFLLQRLFNQHSKLFSGKYKSAVCIVAVRAILTLTAYVPHVAGRLDARPGFSLHEGMSTILTFWMAWHAWVFKSVPRDVEDLDSE</sequence>
<gene>
    <name evidence="3" type="ORF">BT96DRAFT_1024841</name>
</gene>
<name>A0A6A4GWQ7_9AGAR</name>
<dbReference type="AlphaFoldDB" id="A0A6A4GWQ7"/>
<protein>
    <recommendedName>
        <fullName evidence="5">Cleft lip and palate transmembrane 1</fullName>
    </recommendedName>
</protein>
<feature type="transmembrane region" description="Helical" evidence="2">
    <location>
        <begin position="480"/>
        <end position="503"/>
    </location>
</feature>
<dbReference type="EMBL" id="ML769678">
    <property type="protein sequence ID" value="KAE9389876.1"/>
    <property type="molecule type" value="Genomic_DNA"/>
</dbReference>
<evidence type="ECO:0000313" key="3">
    <source>
        <dbReference type="EMBL" id="KAE9389876.1"/>
    </source>
</evidence>
<keyword evidence="2" id="KW-1133">Transmembrane helix</keyword>
<proteinExistence type="predicted"/>
<keyword evidence="4" id="KW-1185">Reference proteome</keyword>
<reference evidence="3" key="1">
    <citation type="journal article" date="2019" name="Environ. Microbiol.">
        <title>Fungal ecological strategies reflected in gene transcription - a case study of two litter decomposers.</title>
        <authorList>
            <person name="Barbi F."/>
            <person name="Kohler A."/>
            <person name="Barry K."/>
            <person name="Baskaran P."/>
            <person name="Daum C."/>
            <person name="Fauchery L."/>
            <person name="Ihrmark K."/>
            <person name="Kuo A."/>
            <person name="LaButti K."/>
            <person name="Lipzen A."/>
            <person name="Morin E."/>
            <person name="Grigoriev I.V."/>
            <person name="Henrissat B."/>
            <person name="Lindahl B."/>
            <person name="Martin F."/>
        </authorList>
    </citation>
    <scope>NUCLEOTIDE SEQUENCE</scope>
    <source>
        <strain evidence="3">JB14</strain>
    </source>
</reference>
<evidence type="ECO:0000256" key="2">
    <source>
        <dbReference type="SAM" id="Phobius"/>
    </source>
</evidence>
<accession>A0A6A4GWQ7</accession>
<keyword evidence="2" id="KW-0812">Transmembrane</keyword>
<evidence type="ECO:0000313" key="4">
    <source>
        <dbReference type="Proteomes" id="UP000799118"/>
    </source>
</evidence>
<feature type="transmembrane region" description="Helical" evidence="2">
    <location>
        <begin position="602"/>
        <end position="619"/>
    </location>
</feature>
<evidence type="ECO:0000256" key="1">
    <source>
        <dbReference type="SAM" id="MobiDB-lite"/>
    </source>
</evidence>
<dbReference type="OrthoDB" id="2548253at2759"/>
<feature type="compositionally biased region" description="Acidic residues" evidence="1">
    <location>
        <begin position="231"/>
        <end position="249"/>
    </location>
</feature>
<feature type="region of interest" description="Disordered" evidence="1">
    <location>
        <begin position="226"/>
        <end position="259"/>
    </location>
</feature>
<feature type="transmembrane region" description="Helical" evidence="2">
    <location>
        <begin position="509"/>
        <end position="536"/>
    </location>
</feature>
<organism evidence="3 4">
    <name type="scientific">Gymnopus androsaceus JB14</name>
    <dbReference type="NCBI Taxonomy" id="1447944"/>
    <lineage>
        <taxon>Eukaryota</taxon>
        <taxon>Fungi</taxon>
        <taxon>Dikarya</taxon>
        <taxon>Basidiomycota</taxon>
        <taxon>Agaricomycotina</taxon>
        <taxon>Agaricomycetes</taxon>
        <taxon>Agaricomycetidae</taxon>
        <taxon>Agaricales</taxon>
        <taxon>Marasmiineae</taxon>
        <taxon>Omphalotaceae</taxon>
        <taxon>Gymnopus</taxon>
    </lineage>
</organism>
<keyword evidence="2" id="KW-0472">Membrane</keyword>